<feature type="chain" id="PRO_5046020673" evidence="2">
    <location>
        <begin position="30"/>
        <end position="457"/>
    </location>
</feature>
<reference evidence="3 4" key="1">
    <citation type="submission" date="2024-08" db="EMBL/GenBank/DDBJ databases">
        <authorList>
            <person name="Cucini C."/>
            <person name="Frati F."/>
        </authorList>
    </citation>
    <scope>NUCLEOTIDE SEQUENCE [LARGE SCALE GENOMIC DNA]</scope>
</reference>
<evidence type="ECO:0000256" key="2">
    <source>
        <dbReference type="SAM" id="SignalP"/>
    </source>
</evidence>
<keyword evidence="4" id="KW-1185">Reference proteome</keyword>
<accession>A0ABP1S1P3</accession>
<keyword evidence="2" id="KW-0732">Signal</keyword>
<protein>
    <submittedName>
        <fullName evidence="3">Uncharacterized protein</fullName>
    </submittedName>
</protein>
<dbReference type="Proteomes" id="UP001642540">
    <property type="component" value="Unassembled WGS sequence"/>
</dbReference>
<comment type="caution">
    <text evidence="3">The sequence shown here is derived from an EMBL/GenBank/DDBJ whole genome shotgun (WGS) entry which is preliminary data.</text>
</comment>
<feature type="signal peptide" evidence="2">
    <location>
        <begin position="1"/>
        <end position="29"/>
    </location>
</feature>
<gene>
    <name evidence="3" type="ORF">ODALV1_LOCUS28434</name>
</gene>
<dbReference type="EMBL" id="CAXLJM020000141">
    <property type="protein sequence ID" value="CAL8140809.1"/>
    <property type="molecule type" value="Genomic_DNA"/>
</dbReference>
<evidence type="ECO:0000256" key="1">
    <source>
        <dbReference type="SAM" id="MobiDB-lite"/>
    </source>
</evidence>
<organism evidence="3 4">
    <name type="scientific">Orchesella dallaii</name>
    <dbReference type="NCBI Taxonomy" id="48710"/>
    <lineage>
        <taxon>Eukaryota</taxon>
        <taxon>Metazoa</taxon>
        <taxon>Ecdysozoa</taxon>
        <taxon>Arthropoda</taxon>
        <taxon>Hexapoda</taxon>
        <taxon>Collembola</taxon>
        <taxon>Entomobryomorpha</taxon>
        <taxon>Entomobryoidea</taxon>
        <taxon>Orchesellidae</taxon>
        <taxon>Orchesellinae</taxon>
        <taxon>Orchesella</taxon>
    </lineage>
</organism>
<feature type="region of interest" description="Disordered" evidence="1">
    <location>
        <begin position="432"/>
        <end position="457"/>
    </location>
</feature>
<evidence type="ECO:0000313" key="3">
    <source>
        <dbReference type="EMBL" id="CAL8140809.1"/>
    </source>
</evidence>
<name>A0ABP1S1P3_9HEXA</name>
<proteinExistence type="predicted"/>
<sequence length="457" mass="52564">MGNMRFSNDFNRIILFLGVALSLPIPSQSRDLLQECRTTDDSHVTRGEFTCCSSSPRSIPLISSLEFVESWEGCAVEPTHGNEDPVISAWRVYRCIVFKKLSPNSLKPSTFAEIMTEKYPVLIKTKVLNKMGKLEEQDMKFELDDECERRTPYPKVQVLRNFFYDIEQEVCEFSSSSYSPYSSPKNSSVFNLLPKNFSSIHYSIRGTSSSSSNSFAYLISSSLCEPCDRRRELYHRNGDCCSQVSIPFPFIYLPFRYGNQDRVENCVNNFIDDVGLPSDTTFANQLKYLCYPSCEYYLSGIISEDGIWAGAEGLLTSQNQLRNLIRAMMPKYFAVKYKREIERFVVSNFRNAWQETKTFESRIQPSQRDLRNCDKGKLKNLLGTCKAHRLVETVMNLYLNALCQEEYGNIMTTTTSGSDPWFNSSGEGDEGNWDWLDPRKTPHFSTTSSSRHRYNRK</sequence>
<evidence type="ECO:0000313" key="4">
    <source>
        <dbReference type="Proteomes" id="UP001642540"/>
    </source>
</evidence>